<evidence type="ECO:0000256" key="6">
    <source>
        <dbReference type="ARBA" id="ARBA00023136"/>
    </source>
</evidence>
<feature type="compositionally biased region" description="Basic and acidic residues" evidence="10">
    <location>
        <begin position="263"/>
        <end position="272"/>
    </location>
</feature>
<dbReference type="PRINTS" id="PR00237">
    <property type="entry name" value="GPCRRHODOPSN"/>
</dbReference>
<keyword evidence="2" id="KW-1003">Cell membrane</keyword>
<dbReference type="PROSITE" id="PS50262">
    <property type="entry name" value="G_PROTEIN_RECEP_F1_2"/>
    <property type="match status" value="1"/>
</dbReference>
<evidence type="ECO:0000313" key="14">
    <source>
        <dbReference type="Proteomes" id="UP001374579"/>
    </source>
</evidence>
<feature type="transmembrane region" description="Helical" evidence="11">
    <location>
        <begin position="465"/>
        <end position="484"/>
    </location>
</feature>
<dbReference type="InterPro" id="IPR000276">
    <property type="entry name" value="GPCR_Rhodpsn"/>
</dbReference>
<keyword evidence="7 9" id="KW-0675">Receptor</keyword>
<evidence type="ECO:0000256" key="10">
    <source>
        <dbReference type="SAM" id="MobiDB-lite"/>
    </source>
</evidence>
<dbReference type="AlphaFoldDB" id="A0AAN9AIR7"/>
<feature type="region of interest" description="Disordered" evidence="10">
    <location>
        <begin position="573"/>
        <end position="601"/>
    </location>
</feature>
<evidence type="ECO:0000256" key="4">
    <source>
        <dbReference type="ARBA" id="ARBA00022989"/>
    </source>
</evidence>
<feature type="transmembrane region" description="Helical" evidence="11">
    <location>
        <begin position="27"/>
        <end position="51"/>
    </location>
</feature>
<evidence type="ECO:0000256" key="8">
    <source>
        <dbReference type="ARBA" id="ARBA00023224"/>
    </source>
</evidence>
<dbReference type="CDD" id="cd00637">
    <property type="entry name" value="7tm_classA_rhodopsin-like"/>
    <property type="match status" value="1"/>
</dbReference>
<evidence type="ECO:0000313" key="13">
    <source>
        <dbReference type="EMBL" id="KAK7087610.1"/>
    </source>
</evidence>
<feature type="transmembrane region" description="Helical" evidence="11">
    <location>
        <begin position="63"/>
        <end position="82"/>
    </location>
</feature>
<dbReference type="Gene3D" id="1.20.1070.10">
    <property type="entry name" value="Rhodopsin 7-helix transmembrane proteins"/>
    <property type="match status" value="2"/>
</dbReference>
<evidence type="ECO:0000256" key="3">
    <source>
        <dbReference type="ARBA" id="ARBA00022692"/>
    </source>
</evidence>
<evidence type="ECO:0000256" key="1">
    <source>
        <dbReference type="ARBA" id="ARBA00004651"/>
    </source>
</evidence>
<feature type="domain" description="G-protein coupled receptors family 1 profile" evidence="12">
    <location>
        <begin position="43"/>
        <end position="519"/>
    </location>
</feature>
<keyword evidence="5 9" id="KW-0297">G-protein coupled receptor</keyword>
<feature type="region of interest" description="Disordered" evidence="10">
    <location>
        <begin position="409"/>
        <end position="452"/>
    </location>
</feature>
<feature type="transmembrane region" description="Helical" evidence="11">
    <location>
        <begin position="145"/>
        <end position="165"/>
    </location>
</feature>
<sequence length="601" mass="66514">MDVTTMFETTETSQAYVPVTIDDGARIAFITVGAAMVLSGVLGNFLLLVVIFQQFNRKSSVHILFVANLSLADLLTLGYWFTFFVLDLILHRHPVVDRVHCVINGVVIITLYLTCISFLVSISLNRYLHVCHSRLYSRVFTLPRTVAWCLVVWLGSLFVAILPIVDQQDKGSYGYSRVTRFCSYSRGGTSYVKIIVLTYAILPMLFVAYCNFAIFRRWRQLRLSSIKRYPPMKNEEESRREKGLNKLQARVNKGKASAGAGDTMDRAEEHVTQGENEDPGITEHGAKANTNVGDRRDDGGVRSKTATPIQKHCRISEDTEDELSKADDELIQQGAGDQAENEKASSPSQSSVPLTGNSEEDNEDTIKTGWTTAATQSDLDGNNTVRVATDGQPALAHALDITPDQPTEQIEENAEVSAAGTSSAMTPSKRQKQQHKTAGQESTLLKTAKRRGQIRDMRHKAREVAFVRSLFVVFLLAVGTFIPYSLMTILKSYMDFSAELVILGNFFLFLNNSVNWIVYGVMNPTFRQGYVQNVRKTFAICCSVKCNKTREEQPAAASSLMMPSVQRSNTLNDVSLSSTSQTSPEVSGNGAGGDDTIITRC</sequence>
<comment type="similarity">
    <text evidence="9">Belongs to the G-protein coupled receptor 1 family.</text>
</comment>
<comment type="subcellular location">
    <subcellularLocation>
        <location evidence="1">Cell membrane</location>
        <topology evidence="1">Multi-pass membrane protein</topology>
    </subcellularLocation>
</comment>
<evidence type="ECO:0000256" key="11">
    <source>
        <dbReference type="SAM" id="Phobius"/>
    </source>
</evidence>
<gene>
    <name evidence="13" type="ORF">V1264_021638</name>
</gene>
<dbReference type="PROSITE" id="PS00237">
    <property type="entry name" value="G_PROTEIN_RECEP_F1_1"/>
    <property type="match status" value="1"/>
</dbReference>
<feature type="region of interest" description="Disordered" evidence="10">
    <location>
        <begin position="231"/>
        <end position="364"/>
    </location>
</feature>
<proteinExistence type="inferred from homology"/>
<evidence type="ECO:0000256" key="7">
    <source>
        <dbReference type="ARBA" id="ARBA00023170"/>
    </source>
</evidence>
<feature type="transmembrane region" description="Helical" evidence="11">
    <location>
        <begin position="194"/>
        <end position="215"/>
    </location>
</feature>
<dbReference type="SUPFAM" id="SSF81321">
    <property type="entry name" value="Family A G protein-coupled receptor-like"/>
    <property type="match status" value="1"/>
</dbReference>
<evidence type="ECO:0000256" key="5">
    <source>
        <dbReference type="ARBA" id="ARBA00023040"/>
    </source>
</evidence>
<feature type="compositionally biased region" description="Polar residues" evidence="10">
    <location>
        <begin position="573"/>
        <end position="586"/>
    </location>
</feature>
<dbReference type="Proteomes" id="UP001374579">
    <property type="component" value="Unassembled WGS sequence"/>
</dbReference>
<dbReference type="EMBL" id="JBAMIC010004070">
    <property type="protein sequence ID" value="KAK7087610.1"/>
    <property type="molecule type" value="Genomic_DNA"/>
</dbReference>
<feature type="compositionally biased region" description="Polar residues" evidence="10">
    <location>
        <begin position="344"/>
        <end position="357"/>
    </location>
</feature>
<reference evidence="13 14" key="1">
    <citation type="submission" date="2024-02" db="EMBL/GenBank/DDBJ databases">
        <title>Chromosome-scale genome assembly of the rough periwinkle Littorina saxatilis.</title>
        <authorList>
            <person name="De Jode A."/>
            <person name="Faria R."/>
            <person name="Formenti G."/>
            <person name="Sims Y."/>
            <person name="Smith T.P."/>
            <person name="Tracey A."/>
            <person name="Wood J.M.D."/>
            <person name="Zagrodzka Z.B."/>
            <person name="Johannesson K."/>
            <person name="Butlin R.K."/>
            <person name="Leder E.H."/>
        </authorList>
    </citation>
    <scope>NUCLEOTIDE SEQUENCE [LARGE SCALE GENOMIC DNA]</scope>
    <source>
        <strain evidence="13">Snail1</strain>
        <tissue evidence="13">Muscle</tissue>
    </source>
</reference>
<evidence type="ECO:0000259" key="12">
    <source>
        <dbReference type="PROSITE" id="PS50262"/>
    </source>
</evidence>
<feature type="transmembrane region" description="Helical" evidence="11">
    <location>
        <begin position="102"/>
        <end position="124"/>
    </location>
</feature>
<dbReference type="PANTHER" id="PTHR24228:SF75">
    <property type="entry name" value="G-PROTEIN COUPLED RECEPTORS FAMILY 1 PROFILE DOMAIN-CONTAINING PROTEIN"/>
    <property type="match status" value="1"/>
</dbReference>
<keyword evidence="8 9" id="KW-0807">Transducer</keyword>
<protein>
    <recommendedName>
        <fullName evidence="12">G-protein coupled receptors family 1 profile domain-containing protein</fullName>
    </recommendedName>
</protein>
<feature type="compositionally biased region" description="Basic and acidic residues" evidence="10">
    <location>
        <begin position="233"/>
        <end position="244"/>
    </location>
</feature>
<keyword evidence="4 11" id="KW-1133">Transmembrane helix</keyword>
<keyword evidence="6 11" id="KW-0472">Membrane</keyword>
<comment type="caution">
    <text evidence="13">The sequence shown here is derived from an EMBL/GenBank/DDBJ whole genome shotgun (WGS) entry which is preliminary data.</text>
</comment>
<accession>A0AAN9AIR7</accession>
<keyword evidence="3 9" id="KW-0812">Transmembrane</keyword>
<name>A0AAN9AIR7_9CAEN</name>
<dbReference type="Pfam" id="PF00001">
    <property type="entry name" value="7tm_1"/>
    <property type="match status" value="1"/>
</dbReference>
<feature type="compositionally biased region" description="Polar residues" evidence="10">
    <location>
        <begin position="419"/>
        <end position="428"/>
    </location>
</feature>
<dbReference type="GO" id="GO:0005886">
    <property type="term" value="C:plasma membrane"/>
    <property type="evidence" value="ECO:0007669"/>
    <property type="project" value="UniProtKB-SubCell"/>
</dbReference>
<dbReference type="GO" id="GO:0004930">
    <property type="term" value="F:G protein-coupled receptor activity"/>
    <property type="evidence" value="ECO:0007669"/>
    <property type="project" value="UniProtKB-KW"/>
</dbReference>
<feature type="compositionally biased region" description="Basic and acidic residues" evidence="10">
    <location>
        <begin position="314"/>
        <end position="328"/>
    </location>
</feature>
<dbReference type="InterPro" id="IPR017452">
    <property type="entry name" value="GPCR_Rhodpsn_7TM"/>
</dbReference>
<feature type="compositionally biased region" description="Polar residues" evidence="10">
    <location>
        <begin position="436"/>
        <end position="445"/>
    </location>
</feature>
<evidence type="ECO:0000256" key="9">
    <source>
        <dbReference type="RuleBase" id="RU000688"/>
    </source>
</evidence>
<dbReference type="PANTHER" id="PTHR24228">
    <property type="entry name" value="B2 BRADYKININ RECEPTOR/ANGIOTENSIN II RECEPTOR"/>
    <property type="match status" value="1"/>
</dbReference>
<organism evidence="13 14">
    <name type="scientific">Littorina saxatilis</name>
    <dbReference type="NCBI Taxonomy" id="31220"/>
    <lineage>
        <taxon>Eukaryota</taxon>
        <taxon>Metazoa</taxon>
        <taxon>Spiralia</taxon>
        <taxon>Lophotrochozoa</taxon>
        <taxon>Mollusca</taxon>
        <taxon>Gastropoda</taxon>
        <taxon>Caenogastropoda</taxon>
        <taxon>Littorinimorpha</taxon>
        <taxon>Littorinoidea</taxon>
        <taxon>Littorinidae</taxon>
        <taxon>Littorina</taxon>
    </lineage>
</organism>
<evidence type="ECO:0000256" key="2">
    <source>
        <dbReference type="ARBA" id="ARBA00022475"/>
    </source>
</evidence>
<feature type="transmembrane region" description="Helical" evidence="11">
    <location>
        <begin position="496"/>
        <end position="518"/>
    </location>
</feature>
<keyword evidence="14" id="KW-1185">Reference proteome</keyword>